<sequence length="742" mass="85005">MTKKDRNSRKYSRKALLPIEKITEKYPSGISDVTTINEEARAWLQIKMQQVRECLTKVWFSSKPYWWESLRLTRNRTAHQTEDLSDNAFSNLCSTLFSNIGNIKQNLNANIQRYKQQSKKKRKFEKNAAPESAFGSTLERKQLVDAIEDAIQPIEPEDIPIAFPQNTFAQLAQHTLSEILNTQDVQEYMQTHEGLSENIQTDLLEWLQKTHGTLEKENPFLDEEIFVAQQKKQSAEEIAAGLSAEKSKIQYHYKRLPSVSDSKRGTIQESTLDFDFYRKAFGEQKHITDSAADDTAKTIPAEGSQTSPEASIRVDDMQAENTPGKNEQVNTTHAETVTQKTKNSEKNTLQWKSPEKLEALRRNFIADMEKNLIERKTKWEQERIDAMRKQFLEELYKKIQNFMRLEKLLTPFTKNFGRLWDLSKHPFETSGFEILDTFAKLLEQDESLQELADLLGRQSRTQAVFEKELRDKIVITTEWHPQPAYRGEINGLKYSNDIAAALPCELALLKNPAAKKLFQLKFAQKQLLSFEYQNEQEELKESIEQEEVTMKKQEPKGPIIICVDTIGSMHGTPENIAKTVSFALAKIAAEQERLCYIISFSTDIETLEVKPNEDMELTNADGGNYLQKLVRFLRMSFNGGTDAEPALRKALNMLAGSDTATGYKNADVLMISDFVMGNLSDDLVTAIEQEKEKNTGFYSLVIGASGNKNTIACFNHNWLYDTNDTRASRHLVEQLHELKTRE</sequence>
<dbReference type="EMBL" id="ATFC01000007">
    <property type="protein sequence ID" value="EPF47292.1"/>
    <property type="molecule type" value="Genomic_DNA"/>
</dbReference>
<dbReference type="GeneID" id="301461289"/>
<evidence type="ECO:0000256" key="1">
    <source>
        <dbReference type="SAM" id="MobiDB-lite"/>
    </source>
</evidence>
<feature type="region of interest" description="Disordered" evidence="1">
    <location>
        <begin position="291"/>
        <end position="312"/>
    </location>
</feature>
<gene>
    <name evidence="3" type="ORF">HMPREF1222_01116</name>
</gene>
<name>S3LS77_9SPIR</name>
<comment type="caution">
    <text evidence="3">The sequence shown here is derived from an EMBL/GenBank/DDBJ whole genome shotgun (WGS) entry which is preliminary data.</text>
</comment>
<dbReference type="PROSITE" id="PS50234">
    <property type="entry name" value="VWFA"/>
    <property type="match status" value="1"/>
</dbReference>
<dbReference type="HOGENOM" id="CLU_022130_1_0_12"/>
<dbReference type="Gene3D" id="3.40.50.410">
    <property type="entry name" value="von Willebrand factor, type A domain"/>
    <property type="match status" value="1"/>
</dbReference>
<reference evidence="3 4" key="1">
    <citation type="submission" date="2013-04" db="EMBL/GenBank/DDBJ databases">
        <title>The Genome Sequence of Treponema vincentii F0403.</title>
        <authorList>
            <consortium name="The Broad Institute Genomics Platform"/>
            <person name="Earl A."/>
            <person name="Ward D."/>
            <person name="Feldgarden M."/>
            <person name="Gevers D."/>
            <person name="Leonetti C."/>
            <person name="Izard J."/>
            <person name="Walker B."/>
            <person name="Young S."/>
            <person name="Zeng Q."/>
            <person name="Gargeya S."/>
            <person name="Fitzgerald M."/>
            <person name="Haas B."/>
            <person name="Abouelleil A."/>
            <person name="Allen A.W."/>
            <person name="Alvarado L."/>
            <person name="Arachchi H.M."/>
            <person name="Berlin A.M."/>
            <person name="Chapman S.B."/>
            <person name="Gainer-Dewar J."/>
            <person name="Goldberg J."/>
            <person name="Griggs A."/>
            <person name="Gujja S."/>
            <person name="Hansen M."/>
            <person name="Howarth C."/>
            <person name="Imamovic A."/>
            <person name="Ireland A."/>
            <person name="Larimer J."/>
            <person name="McCowan C."/>
            <person name="Murphy C."/>
            <person name="Pearson M."/>
            <person name="Poon T.W."/>
            <person name="Priest M."/>
            <person name="Roberts A."/>
            <person name="Saif S."/>
            <person name="Shea T."/>
            <person name="Sisk P."/>
            <person name="Sykes S."/>
            <person name="Wortman J."/>
            <person name="Nusbaum C."/>
            <person name="Birren B."/>
        </authorList>
    </citation>
    <scope>NUCLEOTIDE SEQUENCE [LARGE SCALE GENOMIC DNA]</scope>
    <source>
        <strain evidence="3 4">F0403</strain>
    </source>
</reference>
<dbReference type="PATRIC" id="fig|1125702.3.peg.1158"/>
<evidence type="ECO:0000313" key="3">
    <source>
        <dbReference type="EMBL" id="EPF47292.1"/>
    </source>
</evidence>
<keyword evidence="4" id="KW-1185">Reference proteome</keyword>
<dbReference type="InterPro" id="IPR036465">
    <property type="entry name" value="vWFA_dom_sf"/>
</dbReference>
<feature type="domain" description="VWFA" evidence="2">
    <location>
        <begin position="558"/>
        <end position="742"/>
    </location>
</feature>
<evidence type="ECO:0000313" key="4">
    <source>
        <dbReference type="Proteomes" id="UP000014605"/>
    </source>
</evidence>
<dbReference type="InterPro" id="IPR002035">
    <property type="entry name" value="VWF_A"/>
</dbReference>
<dbReference type="RefSeq" id="WP_016518569.1">
    <property type="nucleotide sequence ID" value="NZ_KE332512.1"/>
</dbReference>
<dbReference type="PANTHER" id="PTHR36846">
    <property type="entry name" value="PROTEIN VIAA"/>
    <property type="match status" value="1"/>
</dbReference>
<protein>
    <recommendedName>
        <fullName evidence="2">VWFA domain-containing protein</fullName>
    </recommendedName>
</protein>
<dbReference type="SUPFAM" id="SSF53300">
    <property type="entry name" value="vWA-like"/>
    <property type="match status" value="1"/>
</dbReference>
<organism evidence="3 4">
    <name type="scientific">Treponema vincentii F0403</name>
    <dbReference type="NCBI Taxonomy" id="1125702"/>
    <lineage>
        <taxon>Bacteria</taxon>
        <taxon>Pseudomonadati</taxon>
        <taxon>Spirochaetota</taxon>
        <taxon>Spirochaetia</taxon>
        <taxon>Spirochaetales</taxon>
        <taxon>Treponemataceae</taxon>
        <taxon>Treponema</taxon>
    </lineage>
</organism>
<dbReference type="Proteomes" id="UP000014605">
    <property type="component" value="Unassembled WGS sequence"/>
</dbReference>
<dbReference type="SMART" id="SM00327">
    <property type="entry name" value="VWA"/>
    <property type="match status" value="1"/>
</dbReference>
<dbReference type="AlphaFoldDB" id="S3LS77"/>
<proteinExistence type="predicted"/>
<accession>S3LS77</accession>
<dbReference type="GO" id="GO:0005829">
    <property type="term" value="C:cytosol"/>
    <property type="evidence" value="ECO:0007669"/>
    <property type="project" value="TreeGrafter"/>
</dbReference>
<dbReference type="PANTHER" id="PTHR36846:SF1">
    <property type="entry name" value="PROTEIN VIAA"/>
    <property type="match status" value="1"/>
</dbReference>
<evidence type="ECO:0000259" key="2">
    <source>
        <dbReference type="PROSITE" id="PS50234"/>
    </source>
</evidence>